<feature type="transmembrane region" description="Helical" evidence="1">
    <location>
        <begin position="20"/>
        <end position="41"/>
    </location>
</feature>
<sequence length="247" mass="28038">MSSVIDPLLSSPSAALWPFLPPHLVRTFALAYLSNVLVFFSGCKRYQKPVQRMWFLSVYASGAMTVCALPFFVDWLSNGCSMAAIKPRTALAETACVSFMAHLFADLSLGLIFYRDHLPLGWKWIHHSIFICLLSYTLSHGLSHFFTLGGMMELPIYVLFLGFLEPQLKSDYLNIGVLVTFRIVFNAILAAQFWLPSVQMLWVHTAPWWVCGALNTAIIPGHIWIMHRIVGRFLRERGEKRTARLAE</sequence>
<feature type="transmembrane region" description="Helical" evidence="1">
    <location>
        <begin position="206"/>
        <end position="225"/>
    </location>
</feature>
<dbReference type="STRING" id="1353952.A0A165CZA5"/>
<evidence type="ECO:0000313" key="2">
    <source>
        <dbReference type="EMBL" id="KZT51728.1"/>
    </source>
</evidence>
<dbReference type="AlphaFoldDB" id="A0A165CZA5"/>
<keyword evidence="1" id="KW-1133">Transmembrane helix</keyword>
<dbReference type="Proteomes" id="UP000076842">
    <property type="component" value="Unassembled WGS sequence"/>
</dbReference>
<feature type="transmembrane region" description="Helical" evidence="1">
    <location>
        <begin position="121"/>
        <end position="139"/>
    </location>
</feature>
<name>A0A165CZA5_9BASI</name>
<keyword evidence="1" id="KW-0812">Transmembrane</keyword>
<feature type="transmembrane region" description="Helical" evidence="1">
    <location>
        <begin position="53"/>
        <end position="72"/>
    </location>
</feature>
<evidence type="ECO:0000313" key="3">
    <source>
        <dbReference type="Proteomes" id="UP000076842"/>
    </source>
</evidence>
<feature type="transmembrane region" description="Helical" evidence="1">
    <location>
        <begin position="171"/>
        <end position="194"/>
    </location>
</feature>
<proteinExistence type="predicted"/>
<accession>A0A165CZA5</accession>
<keyword evidence="1" id="KW-0472">Membrane</keyword>
<evidence type="ECO:0008006" key="4">
    <source>
        <dbReference type="Google" id="ProtNLM"/>
    </source>
</evidence>
<feature type="transmembrane region" description="Helical" evidence="1">
    <location>
        <begin position="145"/>
        <end position="164"/>
    </location>
</feature>
<keyword evidence="3" id="KW-1185">Reference proteome</keyword>
<protein>
    <recommendedName>
        <fullName evidence="4">TLC domain-containing protein</fullName>
    </recommendedName>
</protein>
<reference evidence="2 3" key="1">
    <citation type="journal article" date="2016" name="Mol. Biol. Evol.">
        <title>Comparative Genomics of Early-Diverging Mushroom-Forming Fungi Provides Insights into the Origins of Lignocellulose Decay Capabilities.</title>
        <authorList>
            <person name="Nagy L.G."/>
            <person name="Riley R."/>
            <person name="Tritt A."/>
            <person name="Adam C."/>
            <person name="Daum C."/>
            <person name="Floudas D."/>
            <person name="Sun H."/>
            <person name="Yadav J.S."/>
            <person name="Pangilinan J."/>
            <person name="Larsson K.H."/>
            <person name="Matsuura K."/>
            <person name="Barry K."/>
            <person name="Labutti K."/>
            <person name="Kuo R."/>
            <person name="Ohm R.A."/>
            <person name="Bhattacharya S.S."/>
            <person name="Shirouzu T."/>
            <person name="Yoshinaga Y."/>
            <person name="Martin F.M."/>
            <person name="Grigoriev I.V."/>
            <person name="Hibbett D.S."/>
        </authorList>
    </citation>
    <scope>NUCLEOTIDE SEQUENCE [LARGE SCALE GENOMIC DNA]</scope>
    <source>
        <strain evidence="2 3">HHB12733</strain>
    </source>
</reference>
<evidence type="ECO:0000256" key="1">
    <source>
        <dbReference type="SAM" id="Phobius"/>
    </source>
</evidence>
<dbReference type="InParanoid" id="A0A165CZA5"/>
<dbReference type="EMBL" id="KV424094">
    <property type="protein sequence ID" value="KZT51728.1"/>
    <property type="molecule type" value="Genomic_DNA"/>
</dbReference>
<gene>
    <name evidence="2" type="ORF">CALCODRAFT_503192</name>
</gene>
<organism evidence="2 3">
    <name type="scientific">Calocera cornea HHB12733</name>
    <dbReference type="NCBI Taxonomy" id="1353952"/>
    <lineage>
        <taxon>Eukaryota</taxon>
        <taxon>Fungi</taxon>
        <taxon>Dikarya</taxon>
        <taxon>Basidiomycota</taxon>
        <taxon>Agaricomycotina</taxon>
        <taxon>Dacrymycetes</taxon>
        <taxon>Dacrymycetales</taxon>
        <taxon>Dacrymycetaceae</taxon>
        <taxon>Calocera</taxon>
    </lineage>
</organism>
<feature type="transmembrane region" description="Helical" evidence="1">
    <location>
        <begin position="92"/>
        <end position="114"/>
    </location>
</feature>
<dbReference type="OrthoDB" id="341353at2759"/>